<accession>A0A0F3KUG0</accession>
<dbReference type="InterPro" id="IPR025680">
    <property type="entry name" value="DddI"/>
</dbReference>
<gene>
    <name evidence="1" type="ORF">VI08_09500</name>
</gene>
<dbReference type="Pfam" id="PF14430">
    <property type="entry name" value="Imm1"/>
    <property type="match status" value="1"/>
</dbReference>
<dbReference type="Proteomes" id="UP000033651">
    <property type="component" value="Unassembled WGS sequence"/>
</dbReference>
<organism evidence="1 2">
    <name type="scientific">Luteibacter yeojuensis</name>
    <dbReference type="NCBI Taxonomy" id="345309"/>
    <lineage>
        <taxon>Bacteria</taxon>
        <taxon>Pseudomonadati</taxon>
        <taxon>Pseudomonadota</taxon>
        <taxon>Gammaproteobacteria</taxon>
        <taxon>Lysobacterales</taxon>
        <taxon>Rhodanobacteraceae</taxon>
        <taxon>Luteibacter</taxon>
    </lineage>
</organism>
<sequence>MEVTLASLRATLGRLDGKVHTMAVLGGVGEDWPKLTIGGGGGTYIVMYTRNGPDAGWWDLVSDGKPDATRSLVVGGQEGDYPLNLLNGSDATFRAAAHFFETGEMSAGLTWQKG</sequence>
<name>A0A0F3KUG0_9GAMM</name>
<keyword evidence="2" id="KW-1185">Reference proteome</keyword>
<comment type="caution">
    <text evidence="1">The sequence shown here is derived from an EMBL/GenBank/DDBJ whole genome shotgun (WGS) entry which is preliminary data.</text>
</comment>
<dbReference type="AlphaFoldDB" id="A0A0F3KUG0"/>
<reference evidence="1 2" key="1">
    <citation type="submission" date="2015-03" db="EMBL/GenBank/DDBJ databases">
        <title>Draft genome sequence of Luteibacter yeojuensis strain SU11.</title>
        <authorList>
            <person name="Sulaiman J."/>
            <person name="Priya K."/>
            <person name="Chan K.-G."/>
        </authorList>
    </citation>
    <scope>NUCLEOTIDE SEQUENCE [LARGE SCALE GENOMIC DNA]</scope>
    <source>
        <strain evidence="1 2">SU11</strain>
    </source>
</reference>
<proteinExistence type="predicted"/>
<dbReference type="EMBL" id="JZRB01000018">
    <property type="protein sequence ID" value="KJV34863.1"/>
    <property type="molecule type" value="Genomic_DNA"/>
</dbReference>
<evidence type="ECO:0000313" key="1">
    <source>
        <dbReference type="EMBL" id="KJV34863.1"/>
    </source>
</evidence>
<protein>
    <submittedName>
        <fullName evidence="1">Uncharacterized protein</fullName>
    </submittedName>
</protein>
<evidence type="ECO:0000313" key="2">
    <source>
        <dbReference type="Proteomes" id="UP000033651"/>
    </source>
</evidence>
<dbReference type="PATRIC" id="fig|345309.4.peg.1133"/>